<dbReference type="EMBL" id="CP002273">
    <property type="protein sequence ID" value="AEU12317.1"/>
    <property type="molecule type" value="Genomic_DNA"/>
</dbReference>
<sequence>MKELRAYKNAKFELLYTTPTETELLHFSTIADNLIQLYEEYFGINIKPFKLINDFAYDPAPTTIRESATIYISCPTYYNIQFAFQFSHELLHWTIPESVPKNLRWFEETLAVLSSIFFPPLLGSIDSEVYAEFLNNCFVNPLCVSRPSTPTLEQITILQNGSGTANFNDYGSYYNIAMALFPHIKEHPEFWKKIPTVCNYSNNLSFYEFWSEWSKGLPLRISSLFQV</sequence>
<keyword evidence="4" id="KW-1185">Reference proteome</keyword>
<dbReference type="HOGENOM" id="CLU_1218289_0_0_9"/>
<name>E3GF69_9FIRM</name>
<dbReference type="EMBL" id="CP002273">
    <property type="protein sequence ID" value="ADO38203.1"/>
    <property type="molecule type" value="Genomic_DNA"/>
</dbReference>
<evidence type="ECO:0000313" key="1">
    <source>
        <dbReference type="EMBL" id="ADO36252.1"/>
    </source>
</evidence>
<dbReference type="RefSeq" id="WP_013379573.1">
    <property type="nucleotide sequence ID" value="NC_014624.2"/>
</dbReference>
<dbReference type="KEGG" id="elm:ELI_1266"/>
<accession>E3GF69</accession>
<dbReference type="KEGG" id="elm:ELI_4649"/>
<organism evidence="2 4">
    <name type="scientific">Eubacterium callanderi</name>
    <dbReference type="NCBI Taxonomy" id="53442"/>
    <lineage>
        <taxon>Bacteria</taxon>
        <taxon>Bacillati</taxon>
        <taxon>Bacillota</taxon>
        <taxon>Clostridia</taxon>
        <taxon>Eubacteriales</taxon>
        <taxon>Eubacteriaceae</taxon>
        <taxon>Eubacterium</taxon>
    </lineage>
</organism>
<reference key="1">
    <citation type="submission" date="2010-09" db="EMBL/GenBank/DDBJ databases">
        <authorList>
            <person name="Roh H."/>
            <person name="Ko H.-J."/>
            <person name="Kim D."/>
            <person name="Choi D.G."/>
            <person name="Park S."/>
            <person name="Kim S."/>
            <person name="Kim K.H."/>
            <person name="Chang I.S."/>
            <person name="Choi I.-G."/>
        </authorList>
    </citation>
    <scope>NUCLEOTIDE SEQUENCE</scope>
    <source>
        <strain>KIST612</strain>
    </source>
</reference>
<gene>
    <name evidence="1" type="ordered locus">ELI_1266</name>
    <name evidence="2" type="ordered locus">ELI_3234</name>
    <name evidence="3" type="ordered locus">ELI_4649</name>
</gene>
<reference evidence="2 4" key="2">
    <citation type="journal article" date="2011" name="J. Bacteriol.">
        <title>Complete genome sequence of a carbon monoxide-utilizing acetogen, Eubacterium limosum KIST612.</title>
        <authorList>
            <person name="Roh H."/>
            <person name="Ko H.J."/>
            <person name="Kim D."/>
            <person name="Choi D.G."/>
            <person name="Park S."/>
            <person name="Kim S."/>
            <person name="Chang I.S."/>
            <person name="Choi I.G."/>
        </authorList>
    </citation>
    <scope>NUCLEOTIDE SEQUENCE [LARGE SCALE GENOMIC DNA]</scope>
    <source>
        <strain evidence="2 4">KIST612</strain>
    </source>
</reference>
<dbReference type="AlphaFoldDB" id="E3GF69"/>
<dbReference type="GeneID" id="68364222"/>
<dbReference type="EMBL" id="CP002273">
    <property type="protein sequence ID" value="ADO36252.1"/>
    <property type="molecule type" value="Genomic_DNA"/>
</dbReference>
<protein>
    <submittedName>
        <fullName evidence="2">Uncharacterized protein</fullName>
    </submittedName>
</protein>
<proteinExistence type="predicted"/>
<evidence type="ECO:0000313" key="4">
    <source>
        <dbReference type="Proteomes" id="UP000006873"/>
    </source>
</evidence>
<dbReference type="Proteomes" id="UP000006873">
    <property type="component" value="Chromosome"/>
</dbReference>
<evidence type="ECO:0000313" key="2">
    <source>
        <dbReference type="EMBL" id="ADO38203.1"/>
    </source>
</evidence>
<dbReference type="KEGG" id="elm:ELI_3234"/>
<evidence type="ECO:0000313" key="3">
    <source>
        <dbReference type="EMBL" id="AEU12317.1"/>
    </source>
</evidence>